<dbReference type="Pfam" id="PF00364">
    <property type="entry name" value="Biotin_lipoyl"/>
    <property type="match status" value="1"/>
</dbReference>
<evidence type="ECO:0000256" key="2">
    <source>
        <dbReference type="ARBA" id="ARBA00007317"/>
    </source>
</evidence>
<dbReference type="PROSITE" id="PS50968">
    <property type="entry name" value="BIOTINYL_LIPOYL"/>
    <property type="match status" value="1"/>
</dbReference>
<evidence type="ECO:0000256" key="4">
    <source>
        <dbReference type="ARBA" id="ARBA00022823"/>
    </source>
</evidence>
<dbReference type="Pfam" id="PF02817">
    <property type="entry name" value="E3_binding"/>
    <property type="match status" value="1"/>
</dbReference>
<keyword evidence="3 6" id="KW-0808">Transferase</keyword>
<evidence type="ECO:0000256" key="6">
    <source>
        <dbReference type="RuleBase" id="RU003423"/>
    </source>
</evidence>
<dbReference type="GO" id="GO:0016407">
    <property type="term" value="F:acetyltransferase activity"/>
    <property type="evidence" value="ECO:0007669"/>
    <property type="project" value="TreeGrafter"/>
</dbReference>
<sequence>MAHEVLMPKLSSTMAEGTITMWLKKEGEAIAIGDPIFEVMTDKIAIEVEAYEEGYLLKRYLQDGESAPVNSIIAYIGEQNEEVPLQMPDSKEEATVETPTEEVTSTQVEESVPAALGINTIRATPSARRLARERDIPLADVTGTGPKGRIHLSDVKNFTPKQEQAVQEKAIESNLIPWKPLRKAIADKMVASKTTIPHVTMTAEVDLTKVVELRQQLLPMIEQKTNERISYLEIFAKAAMIALKDFPIFNAHALEEGIAVFPNIHLGIAVALEDGLVVPVIQSAEQLGLADLTTAIKEKTKKAREGNLTNAEMSGGTFTISSLGRSKVKQFNPIINKPEVAILGVGGMYEKVVFDSTLNEVTNRSVVELSLSFDHRVVDGAPASAFLTQIVTLLENPLGFLL</sequence>
<comment type="caution">
    <text evidence="9">The sequence shown here is derived from an EMBL/GenBank/DDBJ whole genome shotgun (WGS) entry which is preliminary data.</text>
</comment>
<dbReference type="SUPFAM" id="SSF51230">
    <property type="entry name" value="Single hybrid motif"/>
    <property type="match status" value="1"/>
</dbReference>
<dbReference type="SUPFAM" id="SSF52777">
    <property type="entry name" value="CoA-dependent acyltransferases"/>
    <property type="match status" value="1"/>
</dbReference>
<dbReference type="RefSeq" id="WP_104871931.1">
    <property type="nucleotide sequence ID" value="NZ_PUAP01000027.1"/>
</dbReference>
<evidence type="ECO:0000256" key="1">
    <source>
        <dbReference type="ARBA" id="ARBA00001938"/>
    </source>
</evidence>
<dbReference type="EMBL" id="PUAP01000027">
    <property type="protein sequence ID" value="PQF22934.1"/>
    <property type="molecule type" value="Genomic_DNA"/>
</dbReference>
<proteinExistence type="inferred from homology"/>
<keyword evidence="5 6" id="KW-0012">Acyltransferase</keyword>
<feature type="domain" description="Lipoyl-binding" evidence="7">
    <location>
        <begin position="2"/>
        <end position="77"/>
    </location>
</feature>
<dbReference type="Gene3D" id="3.30.559.10">
    <property type="entry name" value="Chloramphenicol acetyltransferase-like domain"/>
    <property type="match status" value="1"/>
</dbReference>
<dbReference type="InterPro" id="IPR011053">
    <property type="entry name" value="Single_hybrid_motif"/>
</dbReference>
<dbReference type="InterPro" id="IPR003016">
    <property type="entry name" value="2-oxoA_DH_lipoyl-BS"/>
</dbReference>
<dbReference type="GO" id="GO:0005737">
    <property type="term" value="C:cytoplasm"/>
    <property type="evidence" value="ECO:0007669"/>
    <property type="project" value="TreeGrafter"/>
</dbReference>
<dbReference type="InterPro" id="IPR050743">
    <property type="entry name" value="2-oxoacid_DH_E2_comp"/>
</dbReference>
<protein>
    <recommendedName>
        <fullName evidence="6">Dihydrolipoamide acetyltransferase component of pyruvate dehydrogenase complex</fullName>
        <ecNumber evidence="6">2.3.1.-</ecNumber>
    </recommendedName>
</protein>
<dbReference type="Gene3D" id="4.10.320.10">
    <property type="entry name" value="E3-binding domain"/>
    <property type="match status" value="1"/>
</dbReference>
<comment type="cofactor">
    <cofactor evidence="1 6">
        <name>(R)-lipoate</name>
        <dbReference type="ChEBI" id="CHEBI:83088"/>
    </cofactor>
</comment>
<name>A0A2S7RTC7_ENTMU</name>
<evidence type="ECO:0000259" key="8">
    <source>
        <dbReference type="PROSITE" id="PS51826"/>
    </source>
</evidence>
<comment type="similarity">
    <text evidence="2 6">Belongs to the 2-oxoacid dehydrogenase family.</text>
</comment>
<reference evidence="9 10" key="1">
    <citation type="journal article" date="2018" name="Pathog. Dis.">
        <title>Whole-genome sequencing based characterization of antimicrobial resistance in Enterococcus.</title>
        <authorList>
            <person name="Tyson G."/>
        </authorList>
    </citation>
    <scope>NUCLEOTIDE SEQUENCE [LARGE SCALE GENOMIC DNA]</scope>
    <source>
        <strain evidence="9 10">CVM N55263</strain>
    </source>
</reference>
<dbReference type="InterPro" id="IPR000089">
    <property type="entry name" value="Biotin_lipoyl"/>
</dbReference>
<feature type="domain" description="Peripheral subunit-binding (PSBD)" evidence="8">
    <location>
        <begin position="122"/>
        <end position="159"/>
    </location>
</feature>
<gene>
    <name evidence="9" type="ORF">CUS89_09500</name>
</gene>
<dbReference type="PANTHER" id="PTHR43178:SF5">
    <property type="entry name" value="LIPOAMIDE ACYLTRANSFERASE COMPONENT OF BRANCHED-CHAIN ALPHA-KETO ACID DEHYDROGENASE COMPLEX, MITOCHONDRIAL"/>
    <property type="match status" value="1"/>
</dbReference>
<dbReference type="Proteomes" id="UP000237934">
    <property type="component" value="Unassembled WGS sequence"/>
</dbReference>
<evidence type="ECO:0000313" key="10">
    <source>
        <dbReference type="Proteomes" id="UP000237934"/>
    </source>
</evidence>
<dbReference type="CDD" id="cd06849">
    <property type="entry name" value="lipoyl_domain"/>
    <property type="match status" value="1"/>
</dbReference>
<accession>A0A2S7RTC7</accession>
<dbReference type="PANTHER" id="PTHR43178">
    <property type="entry name" value="DIHYDROLIPOAMIDE ACETYLTRANSFERASE COMPONENT OF PYRUVATE DEHYDROGENASE COMPLEX"/>
    <property type="match status" value="1"/>
</dbReference>
<evidence type="ECO:0000256" key="3">
    <source>
        <dbReference type="ARBA" id="ARBA00022679"/>
    </source>
</evidence>
<dbReference type="Pfam" id="PF00198">
    <property type="entry name" value="2-oxoacid_dh"/>
    <property type="match status" value="1"/>
</dbReference>
<evidence type="ECO:0000313" key="9">
    <source>
        <dbReference type="EMBL" id="PQF22934.1"/>
    </source>
</evidence>
<organism evidence="9 10">
    <name type="scientific">Enterococcus mundtii</name>
    <dbReference type="NCBI Taxonomy" id="53346"/>
    <lineage>
        <taxon>Bacteria</taxon>
        <taxon>Bacillati</taxon>
        <taxon>Bacillota</taxon>
        <taxon>Bacilli</taxon>
        <taxon>Lactobacillales</taxon>
        <taxon>Enterococcaceae</taxon>
        <taxon>Enterococcus</taxon>
    </lineage>
</organism>
<dbReference type="Gene3D" id="2.40.50.100">
    <property type="match status" value="1"/>
</dbReference>
<dbReference type="PROSITE" id="PS00189">
    <property type="entry name" value="LIPOYL"/>
    <property type="match status" value="1"/>
</dbReference>
<dbReference type="InterPro" id="IPR036625">
    <property type="entry name" value="E3-bd_dom_sf"/>
</dbReference>
<dbReference type="AlphaFoldDB" id="A0A2S7RTC7"/>
<dbReference type="InterPro" id="IPR001078">
    <property type="entry name" value="2-oxoacid_DH_actylTfrase"/>
</dbReference>
<dbReference type="InterPro" id="IPR004167">
    <property type="entry name" value="PSBD"/>
</dbReference>
<evidence type="ECO:0000256" key="5">
    <source>
        <dbReference type="ARBA" id="ARBA00023315"/>
    </source>
</evidence>
<dbReference type="PROSITE" id="PS51826">
    <property type="entry name" value="PSBD"/>
    <property type="match status" value="1"/>
</dbReference>
<keyword evidence="4 6" id="KW-0450">Lipoyl</keyword>
<dbReference type="SUPFAM" id="SSF47005">
    <property type="entry name" value="Peripheral subunit-binding domain of 2-oxo acid dehydrogenase complex"/>
    <property type="match status" value="1"/>
</dbReference>
<dbReference type="FunFam" id="3.30.559.10:FF:000007">
    <property type="entry name" value="Dihydrolipoamide acetyltransferase component of pyruvate dehydrogenase complex"/>
    <property type="match status" value="1"/>
</dbReference>
<dbReference type="GO" id="GO:0031405">
    <property type="term" value="F:lipoic acid binding"/>
    <property type="evidence" value="ECO:0007669"/>
    <property type="project" value="TreeGrafter"/>
</dbReference>
<evidence type="ECO:0000259" key="7">
    <source>
        <dbReference type="PROSITE" id="PS50968"/>
    </source>
</evidence>
<dbReference type="EC" id="2.3.1.-" evidence="6"/>
<dbReference type="InterPro" id="IPR023213">
    <property type="entry name" value="CAT-like_dom_sf"/>
</dbReference>